<reference evidence="1 2" key="1">
    <citation type="submission" date="2013-07" db="EMBL/GenBank/DDBJ databases">
        <authorList>
            <person name="Weinstock G."/>
            <person name="Sodergren E."/>
            <person name="Wylie T."/>
            <person name="Fulton L."/>
            <person name="Fulton R."/>
            <person name="Fronick C."/>
            <person name="O'Laughlin M."/>
            <person name="Godfrey J."/>
            <person name="Miner T."/>
            <person name="Herter B."/>
            <person name="Appelbaum E."/>
            <person name="Cordes M."/>
            <person name="Lek S."/>
            <person name="Wollam A."/>
            <person name="Pepin K.H."/>
            <person name="Palsikar V.B."/>
            <person name="Mitreva M."/>
            <person name="Wilson R.K."/>
        </authorList>
    </citation>
    <scope>NUCLEOTIDE SEQUENCE [LARGE SCALE GENOMIC DNA]</scope>
    <source>
        <strain evidence="1 2">ATCC 14940</strain>
    </source>
</reference>
<dbReference type="AlphaFoldDB" id="A0ABC9U135"/>
<name>A0ABC9U135_CLOSY</name>
<protein>
    <submittedName>
        <fullName evidence="1">Uncharacterized protein</fullName>
    </submittedName>
</protein>
<dbReference type="EMBL" id="AWSU01000088">
    <property type="protein sequence ID" value="ERI79135.1"/>
    <property type="molecule type" value="Genomic_DNA"/>
</dbReference>
<accession>A0ABC9U135</accession>
<comment type="caution">
    <text evidence="1">The sequence shown here is derived from an EMBL/GenBank/DDBJ whole genome shotgun (WGS) entry which is preliminary data.</text>
</comment>
<organism evidence="1 2">
    <name type="scientific">[Clostridium] symbiosum ATCC 14940</name>
    <dbReference type="NCBI Taxonomy" id="411472"/>
    <lineage>
        <taxon>Bacteria</taxon>
        <taxon>Bacillati</taxon>
        <taxon>Bacillota</taxon>
        <taxon>Clostridia</taxon>
        <taxon>Lachnospirales</taxon>
        <taxon>Lachnospiraceae</taxon>
        <taxon>Otoolea</taxon>
    </lineage>
</organism>
<gene>
    <name evidence="1" type="ORF">CLOSYM_01076</name>
</gene>
<dbReference type="Proteomes" id="UP000016491">
    <property type="component" value="Unassembled WGS sequence"/>
</dbReference>
<evidence type="ECO:0000313" key="1">
    <source>
        <dbReference type="EMBL" id="ERI79135.1"/>
    </source>
</evidence>
<evidence type="ECO:0000313" key="2">
    <source>
        <dbReference type="Proteomes" id="UP000016491"/>
    </source>
</evidence>
<proteinExistence type="predicted"/>
<sequence length="40" mass="4768">MFSSVFWFLSNDTVIDFMNKFFYPTGGGRFSDHAFIPVWR</sequence>